<gene>
    <name evidence="2" type="ORF">ACFQFD_18615</name>
</gene>
<feature type="compositionally biased region" description="Basic and acidic residues" evidence="1">
    <location>
        <begin position="79"/>
        <end position="100"/>
    </location>
</feature>
<evidence type="ECO:0000313" key="3">
    <source>
        <dbReference type="Proteomes" id="UP001596443"/>
    </source>
</evidence>
<dbReference type="AlphaFoldDB" id="A0ABD5TF45"/>
<organism evidence="2 3">
    <name type="scientific">Halobaculum halobium</name>
    <dbReference type="NCBI Taxonomy" id="3032281"/>
    <lineage>
        <taxon>Archaea</taxon>
        <taxon>Methanobacteriati</taxon>
        <taxon>Methanobacteriota</taxon>
        <taxon>Stenosarchaea group</taxon>
        <taxon>Halobacteria</taxon>
        <taxon>Halobacteriales</taxon>
        <taxon>Haloferacaceae</taxon>
        <taxon>Halobaculum</taxon>
    </lineage>
</organism>
<dbReference type="EMBL" id="JBHSWX010000012">
    <property type="protein sequence ID" value="MFC6787939.1"/>
    <property type="molecule type" value="Genomic_DNA"/>
</dbReference>
<evidence type="ECO:0000256" key="1">
    <source>
        <dbReference type="SAM" id="MobiDB-lite"/>
    </source>
</evidence>
<sequence length="100" mass="11053">MANIENTEYEDMTDEELKRVREKMDRRTPAGPGGREQCDGQPTIEAAIAGVLRPTPPERGCVSIAHRASPRTPTPDGRFPSDDGAYRTRRVLDDSGENGR</sequence>
<proteinExistence type="predicted"/>
<protein>
    <submittedName>
        <fullName evidence="2">Uncharacterized protein</fullName>
    </submittedName>
</protein>
<dbReference type="GeneID" id="81211085"/>
<keyword evidence="3" id="KW-1185">Reference proteome</keyword>
<dbReference type="Proteomes" id="UP001596443">
    <property type="component" value="Unassembled WGS sequence"/>
</dbReference>
<name>A0ABD5TF45_9EURY</name>
<comment type="caution">
    <text evidence="2">The sequence shown here is derived from an EMBL/GenBank/DDBJ whole genome shotgun (WGS) entry which is preliminary data.</text>
</comment>
<feature type="region of interest" description="Disordered" evidence="1">
    <location>
        <begin position="21"/>
        <end position="100"/>
    </location>
</feature>
<dbReference type="RefSeq" id="WP_284062049.1">
    <property type="nucleotide sequence ID" value="NZ_CP126158.1"/>
</dbReference>
<evidence type="ECO:0000313" key="2">
    <source>
        <dbReference type="EMBL" id="MFC6787939.1"/>
    </source>
</evidence>
<reference evidence="2 3" key="1">
    <citation type="journal article" date="2019" name="Int. J. Syst. Evol. Microbiol.">
        <title>The Global Catalogue of Microorganisms (GCM) 10K type strain sequencing project: providing services to taxonomists for standard genome sequencing and annotation.</title>
        <authorList>
            <consortium name="The Broad Institute Genomics Platform"/>
            <consortium name="The Broad Institute Genome Sequencing Center for Infectious Disease"/>
            <person name="Wu L."/>
            <person name="Ma J."/>
        </authorList>
    </citation>
    <scope>NUCLEOTIDE SEQUENCE [LARGE SCALE GENOMIC DNA]</scope>
    <source>
        <strain evidence="2 3">SYNS20</strain>
    </source>
</reference>
<accession>A0ABD5TF45</accession>